<comment type="similarity">
    <text evidence="5">Belongs to the zinc-containing alcohol dehydrogenase family.</text>
</comment>
<keyword evidence="2 5" id="KW-0479">Metal-binding</keyword>
<dbReference type="InterPro" id="IPR036291">
    <property type="entry name" value="NAD(P)-bd_dom_sf"/>
</dbReference>
<gene>
    <name evidence="8" type="ORF">LL252_12340</name>
</gene>
<reference evidence="8" key="1">
    <citation type="submission" date="2021-10" db="EMBL/GenBank/DDBJ databases">
        <title>The diversity and Nitrogen Metabolism of Culturable Nitrate-Utilizing Bacteria Within the Oxygen Minimum Zone of the Changjiang (Yangtze River)Estuary.</title>
        <authorList>
            <person name="Zhang D."/>
            <person name="Zheng J."/>
            <person name="Liu S."/>
            <person name="He W."/>
        </authorList>
    </citation>
    <scope>NUCLEOTIDE SEQUENCE</scope>
    <source>
        <strain evidence="8">FXH-223</strain>
    </source>
</reference>
<dbReference type="SUPFAM" id="SSF50129">
    <property type="entry name" value="GroES-like"/>
    <property type="match status" value="1"/>
</dbReference>
<evidence type="ECO:0000259" key="7">
    <source>
        <dbReference type="Pfam" id="PF08240"/>
    </source>
</evidence>
<evidence type="ECO:0000256" key="1">
    <source>
        <dbReference type="ARBA" id="ARBA00001947"/>
    </source>
</evidence>
<feature type="domain" description="Alcohol dehydrogenase-like C-terminal" evidence="6">
    <location>
        <begin position="196"/>
        <end position="265"/>
    </location>
</feature>
<dbReference type="AlphaFoldDB" id="A0A9Q3UQS6"/>
<dbReference type="EMBL" id="JAJGNA010000015">
    <property type="protein sequence ID" value="MCC4309358.1"/>
    <property type="molecule type" value="Genomic_DNA"/>
</dbReference>
<feature type="domain" description="Alcohol dehydrogenase-like N-terminal" evidence="7">
    <location>
        <begin position="25"/>
        <end position="153"/>
    </location>
</feature>
<dbReference type="CDD" id="cd08283">
    <property type="entry name" value="FDH_like_1"/>
    <property type="match status" value="1"/>
</dbReference>
<evidence type="ECO:0000259" key="6">
    <source>
        <dbReference type="Pfam" id="PF00107"/>
    </source>
</evidence>
<organism evidence="8 9">
    <name type="scientific">Alloalcanivorax marinus</name>
    <dbReference type="NCBI Taxonomy" id="1177169"/>
    <lineage>
        <taxon>Bacteria</taxon>
        <taxon>Pseudomonadati</taxon>
        <taxon>Pseudomonadota</taxon>
        <taxon>Gammaproteobacteria</taxon>
        <taxon>Oceanospirillales</taxon>
        <taxon>Alcanivoracaceae</taxon>
        <taxon>Alloalcanivorax</taxon>
    </lineage>
</organism>
<sequence>MKALTWHGTHDVRVDNVPDPTIQEPRDAIIKVTATAICGSDLHLYNGLMAGMQPGDVLGHEFMGEVVETGSAITNLKKGDRVVVPFTISCGHCFFCDRRLYSLCEESNPNADQAAEVMGHSPAALFGYSHLLGGMPGGQAEYVRVPYADVGPLKIESELPDEKLLFLSDIYPTGYMAAENAHITPGDTVAIWGAGPVGQFTAHSAWMRGAGRVIMIDRREERLELARRKSRVETLNFEQEDPYQRLMEMTRGYGPDSCIDAVGAEAHGAGDPEYQQRDADSSEPNRPGVLNEMIRACRKAGTLSLPGVYTDQVDGVLISGLMNKSLSVHSGQTHMQGYMPSLFETIEQGQIDPSFIVTHRYGLSKAADAYAQFNAKTDGCIKVVMTPD</sequence>
<comment type="cofactor">
    <cofactor evidence="1 5">
        <name>Zn(2+)</name>
        <dbReference type="ChEBI" id="CHEBI:29105"/>
    </cofactor>
</comment>
<dbReference type="Gene3D" id="3.40.50.720">
    <property type="entry name" value="NAD(P)-binding Rossmann-like Domain"/>
    <property type="match status" value="1"/>
</dbReference>
<dbReference type="Pfam" id="PF08240">
    <property type="entry name" value="ADH_N"/>
    <property type="match status" value="1"/>
</dbReference>
<dbReference type="PROSITE" id="PS00059">
    <property type="entry name" value="ADH_ZINC"/>
    <property type="match status" value="1"/>
</dbReference>
<dbReference type="InterPro" id="IPR011032">
    <property type="entry name" value="GroES-like_sf"/>
</dbReference>
<comment type="caution">
    <text evidence="8">The sequence shown here is derived from an EMBL/GenBank/DDBJ whole genome shotgun (WGS) entry which is preliminary data.</text>
</comment>
<keyword evidence="4" id="KW-0560">Oxidoreductase</keyword>
<evidence type="ECO:0000313" key="9">
    <source>
        <dbReference type="Proteomes" id="UP001108027"/>
    </source>
</evidence>
<accession>A0A9Q3UQS6</accession>
<keyword evidence="9" id="KW-1185">Reference proteome</keyword>
<dbReference type="InterPro" id="IPR013154">
    <property type="entry name" value="ADH-like_N"/>
</dbReference>
<dbReference type="GO" id="GO:0008270">
    <property type="term" value="F:zinc ion binding"/>
    <property type="evidence" value="ECO:0007669"/>
    <property type="project" value="InterPro"/>
</dbReference>
<keyword evidence="3 5" id="KW-0862">Zinc</keyword>
<dbReference type="RefSeq" id="WP_204428208.1">
    <property type="nucleotide sequence ID" value="NZ_JADDOL010000007.1"/>
</dbReference>
<evidence type="ECO:0000256" key="3">
    <source>
        <dbReference type="ARBA" id="ARBA00022833"/>
    </source>
</evidence>
<dbReference type="SUPFAM" id="SSF51735">
    <property type="entry name" value="NAD(P)-binding Rossmann-fold domains"/>
    <property type="match status" value="1"/>
</dbReference>
<evidence type="ECO:0000313" key="8">
    <source>
        <dbReference type="EMBL" id="MCC4309358.1"/>
    </source>
</evidence>
<protein>
    <submittedName>
        <fullName evidence="8">Glutathione-dependent formaldehyde dehydrogenase</fullName>
    </submittedName>
</protein>
<name>A0A9Q3UQS6_9GAMM</name>
<dbReference type="Pfam" id="PF00107">
    <property type="entry name" value="ADH_zinc_N"/>
    <property type="match status" value="1"/>
</dbReference>
<dbReference type="PANTHER" id="PTHR42813:SF2">
    <property type="entry name" value="DEHYDROGENASE, ZINC-CONTAINING, PUTATIVE (AFU_ORTHOLOGUE AFUA_2G02810)-RELATED"/>
    <property type="match status" value="1"/>
</dbReference>
<evidence type="ECO:0000256" key="4">
    <source>
        <dbReference type="ARBA" id="ARBA00023002"/>
    </source>
</evidence>
<dbReference type="InterPro" id="IPR002328">
    <property type="entry name" value="ADH_Zn_CS"/>
</dbReference>
<dbReference type="GO" id="GO:0016491">
    <property type="term" value="F:oxidoreductase activity"/>
    <property type="evidence" value="ECO:0007669"/>
    <property type="project" value="UniProtKB-KW"/>
</dbReference>
<dbReference type="InterPro" id="IPR013149">
    <property type="entry name" value="ADH-like_C"/>
</dbReference>
<dbReference type="PANTHER" id="PTHR42813">
    <property type="entry name" value="ZINC-TYPE ALCOHOL DEHYDROGENASE-LIKE"/>
    <property type="match status" value="1"/>
</dbReference>
<dbReference type="Proteomes" id="UP001108027">
    <property type="component" value="Unassembled WGS sequence"/>
</dbReference>
<evidence type="ECO:0000256" key="5">
    <source>
        <dbReference type="RuleBase" id="RU361277"/>
    </source>
</evidence>
<evidence type="ECO:0000256" key="2">
    <source>
        <dbReference type="ARBA" id="ARBA00022723"/>
    </source>
</evidence>
<proteinExistence type="inferred from homology"/>
<dbReference type="Gene3D" id="3.90.180.10">
    <property type="entry name" value="Medium-chain alcohol dehydrogenases, catalytic domain"/>
    <property type="match status" value="1"/>
</dbReference>